<keyword evidence="5" id="KW-0285">Flavoprotein</keyword>
<dbReference type="Gene3D" id="2.40.30.30">
    <property type="entry name" value="Riboflavin kinase-like"/>
    <property type="match status" value="1"/>
</dbReference>
<evidence type="ECO:0000256" key="3">
    <source>
        <dbReference type="ARBA" id="ARBA00012105"/>
    </source>
</evidence>
<dbReference type="CTD" id="55312"/>
<dbReference type="PANTHER" id="PTHR22749:SF6">
    <property type="entry name" value="RIBOFLAVIN KINASE"/>
    <property type="match status" value="1"/>
</dbReference>
<keyword evidence="12" id="KW-0067">ATP-binding</keyword>
<dbReference type="EC" id="2.7.1.26" evidence="3"/>
<protein>
    <recommendedName>
        <fullName evidence="4">Riboflavin kinase</fullName>
        <ecNumber evidence="3">2.7.1.26</ecNumber>
    </recommendedName>
    <alternativeName>
        <fullName evidence="16">ATP:riboflavin 5'-phosphotransferase</fullName>
    </alternativeName>
    <alternativeName>
        <fullName evidence="13">Flavokinase</fullName>
    </alternativeName>
</protein>
<dbReference type="OrthoDB" id="276388at2759"/>
<evidence type="ECO:0000256" key="12">
    <source>
        <dbReference type="ARBA" id="ARBA00022840"/>
    </source>
</evidence>
<evidence type="ECO:0000256" key="10">
    <source>
        <dbReference type="ARBA" id="ARBA00022777"/>
    </source>
</evidence>
<dbReference type="GO" id="GO:0046872">
    <property type="term" value="F:metal ion binding"/>
    <property type="evidence" value="ECO:0007669"/>
    <property type="project" value="UniProtKB-KW"/>
</dbReference>
<dbReference type="PANTHER" id="PTHR22749">
    <property type="entry name" value="RIBOFLAVIN KINASE/FMN ADENYLYLTRANSFERASE"/>
    <property type="match status" value="1"/>
</dbReference>
<dbReference type="Pfam" id="PF01687">
    <property type="entry name" value="Flavokinase"/>
    <property type="match status" value="1"/>
</dbReference>
<accession>A0A6J1SSD6</accession>
<dbReference type="SMART" id="SM00904">
    <property type="entry name" value="Flavokinase"/>
    <property type="match status" value="1"/>
</dbReference>
<organism evidence="17 18">
    <name type="scientific">Frankliniella occidentalis</name>
    <name type="common">Western flower thrips</name>
    <name type="synonym">Euthrips occidentalis</name>
    <dbReference type="NCBI Taxonomy" id="133901"/>
    <lineage>
        <taxon>Eukaryota</taxon>
        <taxon>Metazoa</taxon>
        <taxon>Ecdysozoa</taxon>
        <taxon>Arthropoda</taxon>
        <taxon>Hexapoda</taxon>
        <taxon>Insecta</taxon>
        <taxon>Pterygota</taxon>
        <taxon>Neoptera</taxon>
        <taxon>Paraneoptera</taxon>
        <taxon>Thysanoptera</taxon>
        <taxon>Terebrantia</taxon>
        <taxon>Thripoidea</taxon>
        <taxon>Thripidae</taxon>
        <taxon>Frankliniella</taxon>
    </lineage>
</organism>
<evidence type="ECO:0000256" key="13">
    <source>
        <dbReference type="ARBA" id="ARBA00029789"/>
    </source>
</evidence>
<keyword evidence="8" id="KW-0479">Metal-binding</keyword>
<evidence type="ECO:0000313" key="17">
    <source>
        <dbReference type="Proteomes" id="UP000504606"/>
    </source>
</evidence>
<keyword evidence="17" id="KW-1185">Reference proteome</keyword>
<dbReference type="GO" id="GO:0009398">
    <property type="term" value="P:FMN biosynthetic process"/>
    <property type="evidence" value="ECO:0007669"/>
    <property type="project" value="UniProtKB-UniPathway"/>
</dbReference>
<dbReference type="UniPathway" id="UPA00276">
    <property type="reaction ID" value="UER00406"/>
</dbReference>
<dbReference type="GO" id="GO:0008531">
    <property type="term" value="F:riboflavin kinase activity"/>
    <property type="evidence" value="ECO:0007669"/>
    <property type="project" value="UniProtKB-EC"/>
</dbReference>
<dbReference type="KEGG" id="foc:113210151"/>
<evidence type="ECO:0000256" key="8">
    <source>
        <dbReference type="ARBA" id="ARBA00022723"/>
    </source>
</evidence>
<dbReference type="InterPro" id="IPR015865">
    <property type="entry name" value="Riboflavin_kinase_bac/euk"/>
</dbReference>
<evidence type="ECO:0000256" key="15">
    <source>
        <dbReference type="ARBA" id="ARBA00054097"/>
    </source>
</evidence>
<evidence type="ECO:0000256" key="6">
    <source>
        <dbReference type="ARBA" id="ARBA00022643"/>
    </source>
</evidence>
<evidence type="ECO:0000256" key="5">
    <source>
        <dbReference type="ARBA" id="ARBA00022630"/>
    </source>
</evidence>
<evidence type="ECO:0000256" key="9">
    <source>
        <dbReference type="ARBA" id="ARBA00022741"/>
    </source>
</evidence>
<evidence type="ECO:0000256" key="4">
    <source>
        <dbReference type="ARBA" id="ARBA00017394"/>
    </source>
</evidence>
<keyword evidence="10 18" id="KW-0418">Kinase</keyword>
<proteinExistence type="predicted"/>
<keyword evidence="9" id="KW-0547">Nucleotide-binding</keyword>
<evidence type="ECO:0000256" key="7">
    <source>
        <dbReference type="ARBA" id="ARBA00022679"/>
    </source>
</evidence>
<evidence type="ECO:0000256" key="2">
    <source>
        <dbReference type="ARBA" id="ARBA00005201"/>
    </source>
</evidence>
<sequence length="158" mass="17940">MTFKKGLPHFAAGTVVKGFGRGSKELGIPTANFEPHVVKELPVELETGVYFGWAQIDNGAIHKMVMSVGWNPYYKNVEKSMETHILHKFPSDFYGRYLKVCMLGYLRPEKDYSSLDALVADIRNDISEAEKQLEQSAYITLKSHEFFTSDSKKVDNNQ</sequence>
<dbReference type="AlphaFoldDB" id="A0A6J1SSD6"/>
<evidence type="ECO:0000256" key="16">
    <source>
        <dbReference type="ARBA" id="ARBA00077632"/>
    </source>
</evidence>
<evidence type="ECO:0000256" key="14">
    <source>
        <dbReference type="ARBA" id="ARBA00050912"/>
    </source>
</evidence>
<dbReference type="SUPFAM" id="SSF82114">
    <property type="entry name" value="Riboflavin kinase-like"/>
    <property type="match status" value="1"/>
</dbReference>
<dbReference type="RefSeq" id="XP_026283786.1">
    <property type="nucleotide sequence ID" value="XM_026428001.2"/>
</dbReference>
<gene>
    <name evidence="18" type="primary">LOC113210151</name>
</gene>
<keyword evidence="11" id="KW-0862">Zinc</keyword>
<dbReference type="GO" id="GO:0005524">
    <property type="term" value="F:ATP binding"/>
    <property type="evidence" value="ECO:0007669"/>
    <property type="project" value="UniProtKB-KW"/>
</dbReference>
<evidence type="ECO:0000256" key="11">
    <source>
        <dbReference type="ARBA" id="ARBA00022833"/>
    </source>
</evidence>
<dbReference type="GO" id="GO:0005739">
    <property type="term" value="C:mitochondrion"/>
    <property type="evidence" value="ECO:0007669"/>
    <property type="project" value="TreeGrafter"/>
</dbReference>
<dbReference type="FunFam" id="2.40.30.30:FF:000002">
    <property type="entry name" value="Riboflavin kinase, putative"/>
    <property type="match status" value="1"/>
</dbReference>
<keyword evidence="6" id="KW-0288">FMN</keyword>
<dbReference type="InterPro" id="IPR023468">
    <property type="entry name" value="Riboflavin_kinase"/>
</dbReference>
<comment type="cofactor">
    <cofactor evidence="1">
        <name>Zn(2+)</name>
        <dbReference type="ChEBI" id="CHEBI:29105"/>
    </cofactor>
</comment>
<keyword evidence="7" id="KW-0808">Transferase</keyword>
<dbReference type="Proteomes" id="UP000504606">
    <property type="component" value="Unplaced"/>
</dbReference>
<comment type="catalytic activity">
    <reaction evidence="14">
        <text>riboflavin + ATP = FMN + ADP + H(+)</text>
        <dbReference type="Rhea" id="RHEA:14357"/>
        <dbReference type="ChEBI" id="CHEBI:15378"/>
        <dbReference type="ChEBI" id="CHEBI:30616"/>
        <dbReference type="ChEBI" id="CHEBI:57986"/>
        <dbReference type="ChEBI" id="CHEBI:58210"/>
        <dbReference type="ChEBI" id="CHEBI:456216"/>
        <dbReference type="EC" id="2.7.1.26"/>
    </reaction>
    <physiologicalReaction direction="left-to-right" evidence="14">
        <dbReference type="Rhea" id="RHEA:14358"/>
    </physiologicalReaction>
</comment>
<evidence type="ECO:0000256" key="1">
    <source>
        <dbReference type="ARBA" id="ARBA00001947"/>
    </source>
</evidence>
<comment type="pathway">
    <text evidence="2">Cofactor biosynthesis; FMN biosynthesis; FMN from riboflavin (ATP route): step 1/1.</text>
</comment>
<dbReference type="GO" id="GO:0009231">
    <property type="term" value="P:riboflavin biosynthetic process"/>
    <property type="evidence" value="ECO:0007669"/>
    <property type="project" value="InterPro"/>
</dbReference>
<dbReference type="GeneID" id="113210151"/>
<reference evidence="18" key="1">
    <citation type="submission" date="2025-08" db="UniProtKB">
        <authorList>
            <consortium name="RefSeq"/>
        </authorList>
    </citation>
    <scope>IDENTIFICATION</scope>
    <source>
        <tissue evidence="18">Whole organism</tissue>
    </source>
</reference>
<name>A0A6J1SSD6_FRAOC</name>
<dbReference type="InterPro" id="IPR023465">
    <property type="entry name" value="Riboflavin_kinase_dom_sf"/>
</dbReference>
<comment type="function">
    <text evidence="15">Catalyzes the phosphorylation of riboflavin (vitamin B2) to form flavin-mononucleotide (FMN), hence rate-limiting enzyme in the synthesis of FAD. Essential for TNF-induced reactive oxygen species (ROS) production. Through its interaction with both TNFRSF1A and CYBA, physically and functionally couples TNFRSF1A to NADPH oxidase. TNF-activation of RFK may enhance the incorporation of FAD in NADPH oxidase, a critical step for the assembly and activation of NADPH oxidase.</text>
</comment>
<evidence type="ECO:0000313" key="18">
    <source>
        <dbReference type="RefSeq" id="XP_026283786.1"/>
    </source>
</evidence>